<comment type="caution">
    <text evidence="2">The sequence shown here is derived from an EMBL/GenBank/DDBJ whole genome shotgun (WGS) entry which is preliminary data.</text>
</comment>
<accession>A0ABV3ED33</accession>
<sequence length="127" mass="14395">MKPNEPSRVFRLGELAWDLSVAALLWGLFSPINAVVFFGLARLWSVRRPCFLNLGRFTVGVCVGPRVKFLFGVAFIRYGERGPINGFEILILRHSLMVCTLLSRDEWRAFQRRKAERRAALEKGGGA</sequence>
<protein>
    <submittedName>
        <fullName evidence="2">Uncharacterized protein</fullName>
    </submittedName>
</protein>
<keyword evidence="3" id="KW-1185">Reference proteome</keyword>
<keyword evidence="1" id="KW-0812">Transmembrane</keyword>
<name>A0ABV3ED33_9ACTN</name>
<keyword evidence="1" id="KW-0472">Membrane</keyword>
<dbReference type="EMBL" id="JBEZLS010000026">
    <property type="protein sequence ID" value="MEU9355058.1"/>
    <property type="molecule type" value="Genomic_DNA"/>
</dbReference>
<evidence type="ECO:0000256" key="1">
    <source>
        <dbReference type="SAM" id="Phobius"/>
    </source>
</evidence>
<gene>
    <name evidence="2" type="ORF">AB0D65_29690</name>
</gene>
<dbReference type="RefSeq" id="WP_359987420.1">
    <property type="nucleotide sequence ID" value="NZ_JBEZLS010000026.1"/>
</dbReference>
<organism evidence="2 3">
    <name type="scientific">Streptomyces griseoloalbus</name>
    <dbReference type="NCBI Taxonomy" id="67303"/>
    <lineage>
        <taxon>Bacteria</taxon>
        <taxon>Bacillati</taxon>
        <taxon>Actinomycetota</taxon>
        <taxon>Actinomycetes</taxon>
        <taxon>Kitasatosporales</taxon>
        <taxon>Streptomycetaceae</taxon>
        <taxon>Streptomyces</taxon>
    </lineage>
</organism>
<evidence type="ECO:0000313" key="2">
    <source>
        <dbReference type="EMBL" id="MEU9355058.1"/>
    </source>
</evidence>
<reference evidence="2 3" key="1">
    <citation type="submission" date="2024-06" db="EMBL/GenBank/DDBJ databases">
        <title>The Natural Products Discovery Center: Release of the First 8490 Sequenced Strains for Exploring Actinobacteria Biosynthetic Diversity.</title>
        <authorList>
            <person name="Kalkreuter E."/>
            <person name="Kautsar S.A."/>
            <person name="Yang D."/>
            <person name="Bader C.D."/>
            <person name="Teijaro C.N."/>
            <person name="Fluegel L."/>
            <person name="Davis C.M."/>
            <person name="Simpson J.R."/>
            <person name="Lauterbach L."/>
            <person name="Steele A.D."/>
            <person name="Gui C."/>
            <person name="Meng S."/>
            <person name="Li G."/>
            <person name="Viehrig K."/>
            <person name="Ye F."/>
            <person name="Su P."/>
            <person name="Kiefer A.F."/>
            <person name="Nichols A."/>
            <person name="Cepeda A.J."/>
            <person name="Yan W."/>
            <person name="Fan B."/>
            <person name="Jiang Y."/>
            <person name="Adhikari A."/>
            <person name="Zheng C.-J."/>
            <person name="Schuster L."/>
            <person name="Cowan T.M."/>
            <person name="Smanski M.J."/>
            <person name="Chevrette M.G."/>
            <person name="De Carvalho L.P.S."/>
            <person name="Shen B."/>
        </authorList>
    </citation>
    <scope>NUCLEOTIDE SEQUENCE [LARGE SCALE GENOMIC DNA]</scope>
    <source>
        <strain evidence="2 3">NPDC048274</strain>
    </source>
</reference>
<feature type="transmembrane region" description="Helical" evidence="1">
    <location>
        <begin position="20"/>
        <end position="45"/>
    </location>
</feature>
<dbReference type="Proteomes" id="UP001551582">
    <property type="component" value="Unassembled WGS sequence"/>
</dbReference>
<evidence type="ECO:0000313" key="3">
    <source>
        <dbReference type="Proteomes" id="UP001551582"/>
    </source>
</evidence>
<keyword evidence="1" id="KW-1133">Transmembrane helix</keyword>
<proteinExistence type="predicted"/>